<evidence type="ECO:0000256" key="6">
    <source>
        <dbReference type="ARBA" id="ARBA00023136"/>
    </source>
</evidence>
<keyword evidence="4 8" id="KW-0812">Transmembrane</keyword>
<feature type="chain" id="PRO_5007904884" evidence="10">
    <location>
        <begin position="20"/>
        <end position="1048"/>
    </location>
</feature>
<gene>
    <name evidence="13" type="ORF">PJIAN_1420</name>
</gene>
<evidence type="ECO:0000256" key="5">
    <source>
        <dbReference type="ARBA" id="ARBA00023077"/>
    </source>
</evidence>
<accession>A0A170YIJ5</accession>
<dbReference type="Gene3D" id="2.170.130.10">
    <property type="entry name" value="TonB-dependent receptor, plug domain"/>
    <property type="match status" value="1"/>
</dbReference>
<evidence type="ECO:0000256" key="4">
    <source>
        <dbReference type="ARBA" id="ARBA00022692"/>
    </source>
</evidence>
<dbReference type="Pfam" id="PF00593">
    <property type="entry name" value="TonB_dep_Rec_b-barrel"/>
    <property type="match status" value="1"/>
</dbReference>
<dbReference type="Gene3D" id="2.40.170.20">
    <property type="entry name" value="TonB-dependent receptor, beta-barrel domain"/>
    <property type="match status" value="1"/>
</dbReference>
<comment type="subcellular location">
    <subcellularLocation>
        <location evidence="1 8">Cell outer membrane</location>
        <topology evidence="1 8">Multi-pass membrane protein</topology>
    </subcellularLocation>
</comment>
<feature type="signal peptide" evidence="10">
    <location>
        <begin position="1"/>
        <end position="19"/>
    </location>
</feature>
<dbReference type="PROSITE" id="PS52016">
    <property type="entry name" value="TONB_DEPENDENT_REC_3"/>
    <property type="match status" value="1"/>
</dbReference>
<dbReference type="SUPFAM" id="SSF56935">
    <property type="entry name" value="Porins"/>
    <property type="match status" value="1"/>
</dbReference>
<reference evidence="14" key="2">
    <citation type="journal article" date="2017" name="Genome Announc.">
        <title>Draft genome sequence of Paludibacter jiangxiensis NM7(T), a propionate-producing fermentative bacterium.</title>
        <authorList>
            <person name="Qiu Y.-L."/>
            <person name="Tourlousse D.M."/>
            <person name="Matsuura N."/>
            <person name="Ohashi A."/>
            <person name="Sekiguchi Y."/>
        </authorList>
    </citation>
    <scope>NUCLEOTIDE SEQUENCE [LARGE SCALE GENOMIC DNA]</scope>
    <source>
        <strain evidence="14">NM7</strain>
    </source>
</reference>
<keyword evidence="2 8" id="KW-0813">Transport</keyword>
<dbReference type="InterPro" id="IPR023997">
    <property type="entry name" value="TonB-dep_OMP_SusC/RagA_CS"/>
</dbReference>
<dbReference type="Pfam" id="PF13715">
    <property type="entry name" value="CarbopepD_reg_2"/>
    <property type="match status" value="1"/>
</dbReference>
<reference evidence="14" key="1">
    <citation type="submission" date="2016-04" db="EMBL/GenBank/DDBJ databases">
        <title>Draft genome sequence of Paludibacter jiangxiensis strain NM7.</title>
        <authorList>
            <person name="Qiu Y."/>
            <person name="Matsuura N."/>
            <person name="Ohashi A."/>
            <person name="Tourlousse M.D."/>
            <person name="Sekiguchi Y."/>
        </authorList>
    </citation>
    <scope>NUCLEOTIDE SEQUENCE [LARGE SCALE GENOMIC DNA]</scope>
    <source>
        <strain evidence="14">NM7</strain>
    </source>
</reference>
<dbReference type="InterPro" id="IPR039426">
    <property type="entry name" value="TonB-dep_rcpt-like"/>
</dbReference>
<organism evidence="13 14">
    <name type="scientific">Paludibacter jiangxiensis</name>
    <dbReference type="NCBI Taxonomy" id="681398"/>
    <lineage>
        <taxon>Bacteria</taxon>
        <taxon>Pseudomonadati</taxon>
        <taxon>Bacteroidota</taxon>
        <taxon>Bacteroidia</taxon>
        <taxon>Bacteroidales</taxon>
        <taxon>Paludibacteraceae</taxon>
        <taxon>Paludibacter</taxon>
    </lineage>
</organism>
<evidence type="ECO:0000256" key="9">
    <source>
        <dbReference type="RuleBase" id="RU003357"/>
    </source>
</evidence>
<evidence type="ECO:0000256" key="8">
    <source>
        <dbReference type="PROSITE-ProRule" id="PRU01360"/>
    </source>
</evidence>
<comment type="caution">
    <text evidence="13">The sequence shown here is derived from an EMBL/GenBank/DDBJ whole genome shotgun (WGS) entry which is preliminary data.</text>
</comment>
<dbReference type="RefSeq" id="WP_068701544.1">
    <property type="nucleotide sequence ID" value="NZ_BDCR01000001.1"/>
</dbReference>
<sequence length="1048" mass="113492">MRKTITLLCLLIGISWASAQTKISGTVVSADDGQPVIGATVLVKGTSNGTITDTDGKFSISLPVHGKTLIFSYVGMLSVEKEAKQGMQVTMKSDAKQINEVVVTAFGIKKEQKALGYAAQDVKGSDLGRAGSTGLSSALDGKVSGVSVTPSSGMPGASAQITIRGARSFSGDNTPLYVIDGMPVASSSDMSTGNSVTGADYSNRGMDIDPSDIESLTVLKGQAASALYGIRASNGVIVITTKSGKNLAKGKPVITFSTNNSVDVIARYPQLQTLYAQGSNGAYSPTASTSWGPKIVDLPKDAGYGGETANKYTSNGVDPHPGMYYVPQRANAGLDPWVKPQVYNNVKDFFREGYTTSNSVNISQALDKTTYSFSLSGTKQSGIVPSTGMTRFASKATAETKLDDHWKTGFTANYTQNHIDKSTSANDGIVATVYPAPASYDLKGIPCFYAGNPYKENTYRSTAGFDAAYWSTDKNNNSFTEGTNRFFGNGFIDYSTAFGTKNQTLDVKYQIGADSYSTLYETIWGYGHQGGMGSAENQTYKKTTINSLLTANYTYKLNEAWDFAALLGNEINDVKTKYLDATGQTFNFPGWNNLNNTVTKNNYVSQLGDRTVGFFANLSATWKNMLYLNATGRKDYVSSMPRGNRSFFYPSVSAGFILSELDAFRNNSVLSYAKLRASYAEVGQAGTYTQNYYSVPVYSGGYWGGTPIVYPVNSINAFTPYTVVYDPKLKPQNTISYEGGVDLKFFHNLIGLSYTYSRQNVKDQIFNVPLSGSTGSSEYVTNGGKIHTNTHEVNLSVHPIQKKNTDWTIAFNWTKMDNYVDALAPGVGSIFLGGFETPQVRAQIGEKFPVIYGSSYQRDAKGNLVVGSDGLPISGPMQVIGRVAPDFQLDMNTSLRLWKCTISAVVSWKQGGQMYGGTNGLLNYYGVSKETSNRDAKIVVPGVYEDGTPNTTQVTLQKYYSAINGIDESSIYNTSFVKLREISLNYPLLKSGSTNLDLTLFARNILIWTEYPNLDPESSQGNTNMAGAFERFSLPQTSSFGLGLNFKF</sequence>
<dbReference type="OrthoDB" id="9768177at2"/>
<dbReference type="NCBIfam" id="TIGR04056">
    <property type="entry name" value="OMP_RagA_SusC"/>
    <property type="match status" value="1"/>
</dbReference>
<dbReference type="Pfam" id="PF07715">
    <property type="entry name" value="Plug"/>
    <property type="match status" value="1"/>
</dbReference>
<keyword evidence="6 8" id="KW-0472">Membrane</keyword>
<name>A0A170YIJ5_9BACT</name>
<feature type="domain" description="TonB-dependent receptor plug" evidence="12">
    <location>
        <begin position="116"/>
        <end position="236"/>
    </location>
</feature>
<evidence type="ECO:0000256" key="10">
    <source>
        <dbReference type="SAM" id="SignalP"/>
    </source>
</evidence>
<dbReference type="NCBIfam" id="TIGR04057">
    <property type="entry name" value="SusC_RagA_signa"/>
    <property type="match status" value="1"/>
</dbReference>
<dbReference type="InterPro" id="IPR012910">
    <property type="entry name" value="Plug_dom"/>
</dbReference>
<dbReference type="AlphaFoldDB" id="A0A170YIJ5"/>
<dbReference type="InterPro" id="IPR036942">
    <property type="entry name" value="Beta-barrel_TonB_sf"/>
</dbReference>
<dbReference type="STRING" id="681398.PJIAN_1420"/>
<dbReference type="InterPro" id="IPR037066">
    <property type="entry name" value="Plug_dom_sf"/>
</dbReference>
<keyword evidence="7 8" id="KW-0998">Cell outer membrane</keyword>
<protein>
    <submittedName>
        <fullName evidence="13">TonB-linked outer membrane protein, SusC/RagA family</fullName>
    </submittedName>
</protein>
<dbReference type="InterPro" id="IPR023996">
    <property type="entry name" value="TonB-dep_OMP_SusC/RagA"/>
</dbReference>
<evidence type="ECO:0000256" key="1">
    <source>
        <dbReference type="ARBA" id="ARBA00004571"/>
    </source>
</evidence>
<keyword evidence="3 8" id="KW-1134">Transmembrane beta strand</keyword>
<keyword evidence="10" id="KW-0732">Signal</keyword>
<keyword evidence="5 9" id="KW-0798">TonB box</keyword>
<comment type="similarity">
    <text evidence="8 9">Belongs to the TonB-dependent receptor family.</text>
</comment>
<keyword evidence="14" id="KW-1185">Reference proteome</keyword>
<proteinExistence type="inferred from homology"/>
<evidence type="ECO:0000313" key="13">
    <source>
        <dbReference type="EMBL" id="GAT61834.1"/>
    </source>
</evidence>
<dbReference type="GO" id="GO:0009279">
    <property type="term" value="C:cell outer membrane"/>
    <property type="evidence" value="ECO:0007669"/>
    <property type="project" value="UniProtKB-SubCell"/>
</dbReference>
<dbReference type="InterPro" id="IPR008969">
    <property type="entry name" value="CarboxyPept-like_regulatory"/>
</dbReference>
<dbReference type="Gene3D" id="2.60.40.1120">
    <property type="entry name" value="Carboxypeptidase-like, regulatory domain"/>
    <property type="match status" value="1"/>
</dbReference>
<evidence type="ECO:0000256" key="3">
    <source>
        <dbReference type="ARBA" id="ARBA00022452"/>
    </source>
</evidence>
<feature type="domain" description="TonB-dependent receptor-like beta-barrel" evidence="11">
    <location>
        <begin position="457"/>
        <end position="818"/>
    </location>
</feature>
<evidence type="ECO:0000313" key="14">
    <source>
        <dbReference type="Proteomes" id="UP000076586"/>
    </source>
</evidence>
<dbReference type="SUPFAM" id="SSF49464">
    <property type="entry name" value="Carboxypeptidase regulatory domain-like"/>
    <property type="match status" value="1"/>
</dbReference>
<evidence type="ECO:0000259" key="11">
    <source>
        <dbReference type="Pfam" id="PF00593"/>
    </source>
</evidence>
<dbReference type="EMBL" id="BDCR01000001">
    <property type="protein sequence ID" value="GAT61834.1"/>
    <property type="molecule type" value="Genomic_DNA"/>
</dbReference>
<evidence type="ECO:0000256" key="2">
    <source>
        <dbReference type="ARBA" id="ARBA00022448"/>
    </source>
</evidence>
<evidence type="ECO:0000256" key="7">
    <source>
        <dbReference type="ARBA" id="ARBA00023237"/>
    </source>
</evidence>
<evidence type="ECO:0000259" key="12">
    <source>
        <dbReference type="Pfam" id="PF07715"/>
    </source>
</evidence>
<dbReference type="Proteomes" id="UP000076586">
    <property type="component" value="Unassembled WGS sequence"/>
</dbReference>
<dbReference type="InterPro" id="IPR000531">
    <property type="entry name" value="Beta-barrel_TonB"/>
</dbReference>